<dbReference type="AlphaFoldDB" id="A0A9P9D9M7"/>
<accession>A0A9P9D9M7</accession>
<protein>
    <submittedName>
        <fullName evidence="1">Uncharacterized protein</fullName>
    </submittedName>
</protein>
<evidence type="ECO:0000313" key="2">
    <source>
        <dbReference type="Proteomes" id="UP000700596"/>
    </source>
</evidence>
<gene>
    <name evidence="1" type="ORF">B0J11DRAFT_124336</name>
</gene>
<name>A0A9P9D9M7_9PLEO</name>
<comment type="caution">
    <text evidence="1">The sequence shown here is derived from an EMBL/GenBank/DDBJ whole genome shotgun (WGS) entry which is preliminary data.</text>
</comment>
<dbReference type="Proteomes" id="UP000700596">
    <property type="component" value="Unassembled WGS sequence"/>
</dbReference>
<evidence type="ECO:0000313" key="1">
    <source>
        <dbReference type="EMBL" id="KAH7115134.1"/>
    </source>
</evidence>
<keyword evidence="2" id="KW-1185">Reference proteome</keyword>
<reference evidence="1" key="1">
    <citation type="journal article" date="2021" name="Nat. Commun.">
        <title>Genetic determinants of endophytism in the Arabidopsis root mycobiome.</title>
        <authorList>
            <person name="Mesny F."/>
            <person name="Miyauchi S."/>
            <person name="Thiergart T."/>
            <person name="Pickel B."/>
            <person name="Atanasova L."/>
            <person name="Karlsson M."/>
            <person name="Huettel B."/>
            <person name="Barry K.W."/>
            <person name="Haridas S."/>
            <person name="Chen C."/>
            <person name="Bauer D."/>
            <person name="Andreopoulos W."/>
            <person name="Pangilinan J."/>
            <person name="LaButti K."/>
            <person name="Riley R."/>
            <person name="Lipzen A."/>
            <person name="Clum A."/>
            <person name="Drula E."/>
            <person name="Henrissat B."/>
            <person name="Kohler A."/>
            <person name="Grigoriev I.V."/>
            <person name="Martin F.M."/>
            <person name="Hacquard S."/>
        </authorList>
    </citation>
    <scope>NUCLEOTIDE SEQUENCE</scope>
    <source>
        <strain evidence="1">MPI-CAGE-CH-0243</strain>
    </source>
</reference>
<proteinExistence type="predicted"/>
<dbReference type="EMBL" id="JAGMWT010000016">
    <property type="protein sequence ID" value="KAH7115134.1"/>
    <property type="molecule type" value="Genomic_DNA"/>
</dbReference>
<sequence>MHSRFFNHKPTSCPLPCFCFCFQSLANKGTLTSLSTSCIPNPAQACMLPVTCDSRLPFEAQHIATPYIVYVYLLRTPTPTPTQMPRYSVLHIPLPMPVPMRNAGPPPTYSQAHPSNPIHGSLHSTIHYHMASTSITANTGRTLGIPTRAQRNKVIWWAS</sequence>
<organism evidence="1 2">
    <name type="scientific">Dendryphion nanum</name>
    <dbReference type="NCBI Taxonomy" id="256645"/>
    <lineage>
        <taxon>Eukaryota</taxon>
        <taxon>Fungi</taxon>
        <taxon>Dikarya</taxon>
        <taxon>Ascomycota</taxon>
        <taxon>Pezizomycotina</taxon>
        <taxon>Dothideomycetes</taxon>
        <taxon>Pleosporomycetidae</taxon>
        <taxon>Pleosporales</taxon>
        <taxon>Torulaceae</taxon>
        <taxon>Dendryphion</taxon>
    </lineage>
</organism>